<gene>
    <name evidence="1" type="ORF">SS37_25005</name>
</gene>
<name>A0A0F0ZYM5_9ENTR</name>
<dbReference type="Proteomes" id="UP000033352">
    <property type="component" value="Unassembled WGS sequence"/>
</dbReference>
<dbReference type="GeneID" id="72832422"/>
<comment type="caution">
    <text evidence="1">The sequence shown here is derived from an EMBL/GenBank/DDBJ whole genome shotgun (WGS) entry which is preliminary data.</text>
</comment>
<evidence type="ECO:0000313" key="1">
    <source>
        <dbReference type="EMBL" id="KJN13660.1"/>
    </source>
</evidence>
<sequence length="156" mass="17932">MIDFYADILSGRALGNVFLGENISKYMNELYTDFKVNYFDYFLPDDEKRLAYIVDDTITIATLEDGTIISIGCNVSYKGRYNNILQTGQTMRQIIDLTNKQRIFNGFIIINDDFGFSFELPAPYDEIADSIAHVPLDLVLNEIRVADYSDWNPQKI</sequence>
<dbReference type="RefSeq" id="WP_045286944.1">
    <property type="nucleotide sequence ID" value="NZ_CP027986.1"/>
</dbReference>
<organism evidence="1 2">
    <name type="scientific">Enterobacter sichuanensis</name>
    <dbReference type="NCBI Taxonomy" id="2071710"/>
    <lineage>
        <taxon>Bacteria</taxon>
        <taxon>Pseudomonadati</taxon>
        <taxon>Pseudomonadota</taxon>
        <taxon>Gammaproteobacteria</taxon>
        <taxon>Enterobacterales</taxon>
        <taxon>Enterobacteriaceae</taxon>
        <taxon>Enterobacter</taxon>
        <taxon>Enterobacter cloacae complex</taxon>
    </lineage>
</organism>
<reference evidence="1 2" key="1">
    <citation type="submission" date="2015-03" db="EMBL/GenBank/DDBJ databases">
        <authorList>
            <person name="McCorrison J."/>
            <person name="Sanka R."/>
            <person name="Adams M."/>
            <person name="Brinkac L."/>
            <person name="Nierman W."/>
            <person name="Sutton G."/>
            <person name="Nelson K."/>
            <person name="Kiedrowski L."/>
            <person name="Guerrero D."/>
            <person name="Bonomo R."/>
        </authorList>
    </citation>
    <scope>NUCLEOTIDE SEQUENCE [LARGE SCALE GENOMIC DNA]</scope>
    <source>
        <strain evidence="1 2">35699</strain>
    </source>
</reference>
<dbReference type="AlphaFoldDB" id="A0A0F0ZYM5"/>
<dbReference type="EMBL" id="JZYX01000101">
    <property type="protein sequence ID" value="KJN13660.1"/>
    <property type="molecule type" value="Genomic_DNA"/>
</dbReference>
<dbReference type="PATRIC" id="fig|1619248.3.peg.271"/>
<proteinExistence type="predicted"/>
<accession>A0A0F0ZYM5</accession>
<evidence type="ECO:0000313" key="2">
    <source>
        <dbReference type="Proteomes" id="UP000033352"/>
    </source>
</evidence>
<protein>
    <submittedName>
        <fullName evidence="1">Uncharacterized protein</fullName>
    </submittedName>
</protein>